<protein>
    <submittedName>
        <fullName evidence="2">Uncharacterized protein</fullName>
    </submittedName>
</protein>
<dbReference type="KEGG" id="mgau:MGALJ_16290"/>
<proteinExistence type="predicted"/>
<sequence length="99" mass="10675">MATDAPRFDVADGGGLRLADFCEQRRHLREYLRVDTECHGSDSNADEGDSDGNRVNSGPIAPFATGVVLPSADIFAVLHCAAGNFGLRVEKPPASRFLW</sequence>
<gene>
    <name evidence="2" type="ORF">MGALJ_16290</name>
</gene>
<feature type="region of interest" description="Disordered" evidence="1">
    <location>
        <begin position="38"/>
        <end position="57"/>
    </location>
</feature>
<evidence type="ECO:0000256" key="1">
    <source>
        <dbReference type="SAM" id="MobiDB-lite"/>
    </source>
</evidence>
<evidence type="ECO:0000313" key="2">
    <source>
        <dbReference type="EMBL" id="BBY91960.1"/>
    </source>
</evidence>
<name>A0A9W4FED7_9MYCO</name>
<accession>A0A9W4FED7</accession>
<organism evidence="2 3">
    <name type="scientific">Mycobacterium gallinarum</name>
    <dbReference type="NCBI Taxonomy" id="39689"/>
    <lineage>
        <taxon>Bacteria</taxon>
        <taxon>Bacillati</taxon>
        <taxon>Actinomycetota</taxon>
        <taxon>Actinomycetes</taxon>
        <taxon>Mycobacteriales</taxon>
        <taxon>Mycobacteriaceae</taxon>
        <taxon>Mycobacterium</taxon>
    </lineage>
</organism>
<dbReference type="EMBL" id="AP022601">
    <property type="protein sequence ID" value="BBY91960.1"/>
    <property type="molecule type" value="Genomic_DNA"/>
</dbReference>
<keyword evidence="3" id="KW-1185">Reference proteome</keyword>
<dbReference type="AlphaFoldDB" id="A0A9W4FED7"/>
<reference evidence="2 3" key="1">
    <citation type="journal article" date="2019" name="Emerg. Microbes Infect.">
        <title>Comprehensive subspecies identification of 175 nontuberculous mycobacteria species based on 7547 genomic profiles.</title>
        <authorList>
            <person name="Matsumoto Y."/>
            <person name="Kinjo T."/>
            <person name="Motooka D."/>
            <person name="Nabeya D."/>
            <person name="Jung N."/>
            <person name="Uechi K."/>
            <person name="Horii T."/>
            <person name="Iida T."/>
            <person name="Fujita J."/>
            <person name="Nakamura S."/>
        </authorList>
    </citation>
    <scope>NUCLEOTIDE SEQUENCE [LARGE SCALE GENOMIC DNA]</scope>
    <source>
        <strain evidence="2 3">JCM 6399</strain>
    </source>
</reference>
<dbReference type="Proteomes" id="UP000465785">
    <property type="component" value="Chromosome"/>
</dbReference>
<evidence type="ECO:0000313" key="3">
    <source>
        <dbReference type="Proteomes" id="UP000465785"/>
    </source>
</evidence>